<name>A0A1H7CTV5_9FIRM</name>
<feature type="transmembrane region" description="Helical" evidence="1">
    <location>
        <begin position="51"/>
        <end position="72"/>
    </location>
</feature>
<feature type="transmembrane region" description="Helical" evidence="1">
    <location>
        <begin position="131"/>
        <end position="150"/>
    </location>
</feature>
<keyword evidence="1" id="KW-0812">Transmembrane</keyword>
<feature type="transmembrane region" description="Helical" evidence="1">
    <location>
        <begin position="103"/>
        <end position="125"/>
    </location>
</feature>
<accession>A0A1H7CTV5</accession>
<evidence type="ECO:0000313" key="3">
    <source>
        <dbReference type="Proteomes" id="UP000199662"/>
    </source>
</evidence>
<sequence length="188" mass="21537">MYKPIENRVAHLSENLIGLNISLLILAFLVIGMDHMGYLGTNLSFRAIKGIGKEFGTITIIIAIIAFMNYVLREIYLQITRNKIALSQTMNQLYKNLMKDVRLLHPLVGTVAIYAGILHVYFVWFRGVHNFNLSIAFGILALLLLLFLLYIGHKIRCMPQNKKLRTIHKMIAYSFLVFYVLHIAIKGD</sequence>
<keyword evidence="1" id="KW-1133">Transmembrane helix</keyword>
<keyword evidence="3" id="KW-1185">Reference proteome</keyword>
<dbReference type="AlphaFoldDB" id="A0A1H7CTV5"/>
<dbReference type="STRING" id="84035.SAMN05660742_12428"/>
<feature type="transmembrane region" description="Helical" evidence="1">
    <location>
        <begin position="170"/>
        <end position="185"/>
    </location>
</feature>
<dbReference type="RefSeq" id="WP_091835138.1">
    <property type="nucleotide sequence ID" value="NZ_FNZK01000024.1"/>
</dbReference>
<protein>
    <submittedName>
        <fullName evidence="2">Uncharacterized protein</fullName>
    </submittedName>
</protein>
<evidence type="ECO:0000256" key="1">
    <source>
        <dbReference type="SAM" id="Phobius"/>
    </source>
</evidence>
<dbReference type="Proteomes" id="UP000199662">
    <property type="component" value="Unassembled WGS sequence"/>
</dbReference>
<reference evidence="2 3" key="1">
    <citation type="submission" date="2016-10" db="EMBL/GenBank/DDBJ databases">
        <authorList>
            <person name="de Groot N.N."/>
        </authorList>
    </citation>
    <scope>NUCLEOTIDE SEQUENCE [LARGE SCALE GENOMIC DNA]</scope>
    <source>
        <strain evidence="2 3">DSM 2179</strain>
    </source>
</reference>
<evidence type="ECO:0000313" key="2">
    <source>
        <dbReference type="EMBL" id="SEJ92007.1"/>
    </source>
</evidence>
<proteinExistence type="predicted"/>
<keyword evidence="1" id="KW-0472">Membrane</keyword>
<feature type="transmembrane region" description="Helical" evidence="1">
    <location>
        <begin position="12"/>
        <end position="31"/>
    </location>
</feature>
<gene>
    <name evidence="2" type="ORF">SAMN05660742_12428</name>
</gene>
<dbReference type="EMBL" id="FNZK01000024">
    <property type="protein sequence ID" value="SEJ92007.1"/>
    <property type="molecule type" value="Genomic_DNA"/>
</dbReference>
<organism evidence="2 3">
    <name type="scientific">Propionispira arboris</name>
    <dbReference type="NCBI Taxonomy" id="84035"/>
    <lineage>
        <taxon>Bacteria</taxon>
        <taxon>Bacillati</taxon>
        <taxon>Bacillota</taxon>
        <taxon>Negativicutes</taxon>
        <taxon>Selenomonadales</taxon>
        <taxon>Selenomonadaceae</taxon>
        <taxon>Propionispira</taxon>
    </lineage>
</organism>